<dbReference type="Proteomes" id="UP000285405">
    <property type="component" value="Unassembled WGS sequence"/>
</dbReference>
<feature type="compositionally biased region" description="Polar residues" evidence="1">
    <location>
        <begin position="1"/>
        <end position="12"/>
    </location>
</feature>
<evidence type="ECO:0000256" key="1">
    <source>
        <dbReference type="SAM" id="MobiDB-lite"/>
    </source>
</evidence>
<feature type="region of interest" description="Disordered" evidence="1">
    <location>
        <begin position="1"/>
        <end position="42"/>
    </location>
</feature>
<protein>
    <submittedName>
        <fullName evidence="2">Uncharacterized protein</fullName>
    </submittedName>
</protein>
<reference evidence="2 3" key="1">
    <citation type="journal article" date="2018" name="BMC Genomics">
        <title>Comparative genome analyses reveal sequence features reflecting distinct modes of host-adaptation between dicot and monocot powdery mildew.</title>
        <authorList>
            <person name="Wu Y."/>
            <person name="Ma X."/>
            <person name="Pan Z."/>
            <person name="Kale S.D."/>
            <person name="Song Y."/>
            <person name="King H."/>
            <person name="Zhang Q."/>
            <person name="Presley C."/>
            <person name="Deng X."/>
            <person name="Wei C.I."/>
            <person name="Xiao S."/>
        </authorList>
    </citation>
    <scope>NUCLEOTIDE SEQUENCE [LARGE SCALE GENOMIC DNA]</scope>
    <source>
        <strain evidence="2">UCSC1</strain>
    </source>
</reference>
<organism evidence="2 3">
    <name type="scientific">Golovinomyces cichoracearum</name>
    <dbReference type="NCBI Taxonomy" id="62708"/>
    <lineage>
        <taxon>Eukaryota</taxon>
        <taxon>Fungi</taxon>
        <taxon>Dikarya</taxon>
        <taxon>Ascomycota</taxon>
        <taxon>Pezizomycotina</taxon>
        <taxon>Leotiomycetes</taxon>
        <taxon>Erysiphales</taxon>
        <taxon>Erysiphaceae</taxon>
        <taxon>Golovinomyces</taxon>
    </lineage>
</organism>
<accession>A0A420HL52</accession>
<name>A0A420HL52_9PEZI</name>
<evidence type="ECO:0000313" key="3">
    <source>
        <dbReference type="Proteomes" id="UP000285405"/>
    </source>
</evidence>
<sequence>MSTGIQKPLTTRSKGRPPGALNKSNAVGVAGRKRLAAESSTQRELSEFEHVARNAGDTIRPAKRQRSPRLCREYNGKGHDRRYCPSKIVALDEEDEDE</sequence>
<gene>
    <name evidence="2" type="ORF">GcC1_184053</name>
</gene>
<proteinExistence type="predicted"/>
<evidence type="ECO:0000313" key="2">
    <source>
        <dbReference type="EMBL" id="RKF58156.1"/>
    </source>
</evidence>
<dbReference type="EMBL" id="MCBR01018472">
    <property type="protein sequence ID" value="RKF58156.1"/>
    <property type="molecule type" value="Genomic_DNA"/>
</dbReference>
<comment type="caution">
    <text evidence="2">The sequence shown here is derived from an EMBL/GenBank/DDBJ whole genome shotgun (WGS) entry which is preliminary data.</text>
</comment>
<dbReference type="AlphaFoldDB" id="A0A420HL52"/>